<evidence type="ECO:0000256" key="2">
    <source>
        <dbReference type="SAM" id="SignalP"/>
    </source>
</evidence>
<accession>A0A1E5Q7T7</accession>
<feature type="region of interest" description="Disordered" evidence="1">
    <location>
        <begin position="291"/>
        <end position="326"/>
    </location>
</feature>
<dbReference type="STRING" id="28181.BEN30_10000"/>
<evidence type="ECO:0000313" key="3">
    <source>
        <dbReference type="EMBL" id="OEJ67102.1"/>
    </source>
</evidence>
<dbReference type="Proteomes" id="UP000095347">
    <property type="component" value="Unassembled WGS sequence"/>
</dbReference>
<gene>
    <name evidence="3" type="ORF">BEN30_10000</name>
</gene>
<reference evidence="4" key="1">
    <citation type="submission" date="2016-07" db="EMBL/GenBank/DDBJ databases">
        <authorList>
            <person name="Florea S."/>
            <person name="Webb J.S."/>
            <person name="Jaromczyk J."/>
            <person name="Schardl C.L."/>
        </authorList>
    </citation>
    <scope>NUCLEOTIDE SEQUENCE [LARGE SCALE GENOMIC DNA]</scope>
    <source>
        <strain evidence="4">MV-1</strain>
    </source>
</reference>
<dbReference type="RefSeq" id="WP_069957932.1">
    <property type="nucleotide sequence ID" value="NZ_MCGG01000025.1"/>
</dbReference>
<name>A0A1E5Q7T7_9PROT</name>
<dbReference type="AlphaFoldDB" id="A0A1E5Q7T7"/>
<comment type="caution">
    <text evidence="3">The sequence shown here is derived from an EMBL/GenBank/DDBJ whole genome shotgun (WGS) entry which is preliminary data.</text>
</comment>
<dbReference type="OrthoDB" id="8448536at2"/>
<keyword evidence="4" id="KW-1185">Reference proteome</keyword>
<evidence type="ECO:0000313" key="4">
    <source>
        <dbReference type="Proteomes" id="UP000095347"/>
    </source>
</evidence>
<organism evidence="3 4">
    <name type="scientific">Magnetovibrio blakemorei</name>
    <dbReference type="NCBI Taxonomy" id="28181"/>
    <lineage>
        <taxon>Bacteria</taxon>
        <taxon>Pseudomonadati</taxon>
        <taxon>Pseudomonadota</taxon>
        <taxon>Alphaproteobacteria</taxon>
        <taxon>Rhodospirillales</taxon>
        <taxon>Magnetovibrionaceae</taxon>
        <taxon>Magnetovibrio</taxon>
    </lineage>
</organism>
<dbReference type="PROSITE" id="PS51257">
    <property type="entry name" value="PROKAR_LIPOPROTEIN"/>
    <property type="match status" value="1"/>
</dbReference>
<keyword evidence="2" id="KW-0732">Signal</keyword>
<sequence length="326" mass="35057">MMRLVSLAGAFRALVVVGSVLALSSCIDAAAKRTTHWDEYYARTNTPRAHVQVVPPEGTTLPMAELIAEYVVSHLQREKISAAVGDGKASDGQYFILTGLAEENLTDPHIRYHHVLRWVLTNANGQVISTYSHGVEGTDQEWQFGDPRLLSAIGFGTAGPIAKMILAETKATVPIDPLRRGLLVEQVSGLNDENSAHLTRAVADALRTSDVFVTGDPRQASFRLAGHVDVARADDGFDDISIVWRVLTMDGRELGNAVQENRLPWGAVEGRWTELAPSVAKAAAVGVEHVFGTRAGPPPGAPERARGEPPRIVLPGEPGRAPPPPQ</sequence>
<feature type="chain" id="PRO_5009184115" evidence="2">
    <location>
        <begin position="23"/>
        <end position="326"/>
    </location>
</feature>
<proteinExistence type="predicted"/>
<protein>
    <submittedName>
        <fullName evidence="3">Uncharacterized protein</fullName>
    </submittedName>
</protein>
<feature type="signal peptide" evidence="2">
    <location>
        <begin position="1"/>
        <end position="22"/>
    </location>
</feature>
<dbReference type="EMBL" id="MCGG01000025">
    <property type="protein sequence ID" value="OEJ67102.1"/>
    <property type="molecule type" value="Genomic_DNA"/>
</dbReference>
<evidence type="ECO:0000256" key="1">
    <source>
        <dbReference type="SAM" id="MobiDB-lite"/>
    </source>
</evidence>